<dbReference type="RefSeq" id="WP_176315494.1">
    <property type="nucleotide sequence ID" value="NZ_CADFFE010000015.1"/>
</dbReference>
<organism evidence="2 3">
    <name type="scientific">Burkholderia vietnamiensis</name>
    <dbReference type="NCBI Taxonomy" id="60552"/>
    <lineage>
        <taxon>Bacteria</taxon>
        <taxon>Pseudomonadati</taxon>
        <taxon>Pseudomonadota</taxon>
        <taxon>Betaproteobacteria</taxon>
        <taxon>Burkholderiales</taxon>
        <taxon>Burkholderiaceae</taxon>
        <taxon>Burkholderia</taxon>
        <taxon>Burkholderia cepacia complex</taxon>
    </lineage>
</organism>
<dbReference type="EMBL" id="JADVKH010000021">
    <property type="protein sequence ID" value="MBJ9687820.1"/>
    <property type="molecule type" value="Genomic_DNA"/>
</dbReference>
<reference evidence="2 3" key="1">
    <citation type="submission" date="2020-11" db="EMBL/GenBank/DDBJ databases">
        <title>Enhanced detection system for hospital associated transmission using whole genome sequencing surveillance.</title>
        <authorList>
            <person name="Harrison L.H."/>
            <person name="Van Tyne D."/>
            <person name="Marsh J.W."/>
            <person name="Griffith M.P."/>
            <person name="Snyder D.J."/>
            <person name="Cooper V.S."/>
            <person name="Mustapha M."/>
        </authorList>
    </citation>
    <scope>NUCLEOTIDE SEQUENCE [LARGE SCALE GENOMIC DNA]</scope>
    <source>
        <strain evidence="2 3">BC00020</strain>
    </source>
</reference>
<feature type="region of interest" description="Disordered" evidence="1">
    <location>
        <begin position="19"/>
        <end position="40"/>
    </location>
</feature>
<gene>
    <name evidence="2" type="ORF">I5589_12075</name>
</gene>
<sequence length="243" mass="26872">MSFYDLDDTSTLPRAEQLVNKDKDGSKQQEQVSAHAPGPVGDAELLARSLEYPSKFFIAQGGLNDSLFQDAFSHGASAQRLPNGWEKHDVDIHTRFETRAKARRQGENGKPANPEFTYIGAFHMTAGELRSFRLDGDDTARVRVYDAGNDPTDSLHAEVIADATGLQRQQRKVLRVRLMNLANQRGLYVSPFLDSEGQKRAESSQCQLNAPSENLLRHLKQEATQHADSETSPAIPPTDGQVA</sequence>
<proteinExistence type="predicted"/>
<accession>A0ABS1AUK4</accession>
<evidence type="ECO:0000313" key="3">
    <source>
        <dbReference type="Proteomes" id="UP000808215"/>
    </source>
</evidence>
<dbReference type="Proteomes" id="UP000808215">
    <property type="component" value="Unassembled WGS sequence"/>
</dbReference>
<evidence type="ECO:0000313" key="2">
    <source>
        <dbReference type="EMBL" id="MBJ9687820.1"/>
    </source>
</evidence>
<name>A0ABS1AUK4_BURVI</name>
<comment type="caution">
    <text evidence="2">The sequence shown here is derived from an EMBL/GenBank/DDBJ whole genome shotgun (WGS) entry which is preliminary data.</text>
</comment>
<feature type="region of interest" description="Disordered" evidence="1">
    <location>
        <begin position="221"/>
        <end position="243"/>
    </location>
</feature>
<evidence type="ECO:0000256" key="1">
    <source>
        <dbReference type="SAM" id="MobiDB-lite"/>
    </source>
</evidence>
<protein>
    <submittedName>
        <fullName evidence="2">Uncharacterized protein</fullName>
    </submittedName>
</protein>
<keyword evidence="3" id="KW-1185">Reference proteome</keyword>